<evidence type="ECO:0000256" key="10">
    <source>
        <dbReference type="SAM" id="MobiDB-lite"/>
    </source>
</evidence>
<dbReference type="PROSITE" id="PS50245">
    <property type="entry name" value="CAP_GLY_2"/>
    <property type="match status" value="1"/>
</dbReference>
<feature type="region of interest" description="Disordered" evidence="10">
    <location>
        <begin position="85"/>
        <end position="174"/>
    </location>
</feature>
<dbReference type="PANTHER" id="PTHR18916:SF93">
    <property type="entry name" value="RESTIN HOMOLOG"/>
    <property type="match status" value="1"/>
</dbReference>
<evidence type="ECO:0000256" key="5">
    <source>
        <dbReference type="ARBA" id="ARBA00022701"/>
    </source>
</evidence>
<dbReference type="AlphaFoldDB" id="A0A1W0WWP2"/>
<keyword evidence="7 9" id="KW-0175">Coiled coil</keyword>
<dbReference type="SMART" id="SM01052">
    <property type="entry name" value="CAP_GLY"/>
    <property type="match status" value="1"/>
</dbReference>
<gene>
    <name evidence="12" type="ORF">BV898_06392</name>
</gene>
<evidence type="ECO:0000256" key="4">
    <source>
        <dbReference type="ARBA" id="ARBA00022490"/>
    </source>
</evidence>
<dbReference type="Proteomes" id="UP000192578">
    <property type="component" value="Unassembled WGS sequence"/>
</dbReference>
<keyword evidence="4" id="KW-0963">Cytoplasm</keyword>
<keyword evidence="13" id="KW-1185">Reference proteome</keyword>
<evidence type="ECO:0000313" key="13">
    <source>
        <dbReference type="Proteomes" id="UP000192578"/>
    </source>
</evidence>
<dbReference type="OrthoDB" id="2130750at2759"/>
<dbReference type="GO" id="GO:0030286">
    <property type="term" value="C:dynein complex"/>
    <property type="evidence" value="ECO:0007669"/>
    <property type="project" value="UniProtKB-KW"/>
</dbReference>
<evidence type="ECO:0000256" key="7">
    <source>
        <dbReference type="ARBA" id="ARBA00023054"/>
    </source>
</evidence>
<evidence type="ECO:0000313" key="12">
    <source>
        <dbReference type="EMBL" id="OQV19618.1"/>
    </source>
</evidence>
<feature type="coiled-coil region" evidence="9">
    <location>
        <begin position="295"/>
        <end position="398"/>
    </location>
</feature>
<feature type="domain" description="CAP-Gly" evidence="11">
    <location>
        <begin position="32"/>
        <end position="74"/>
    </location>
</feature>
<keyword evidence="6" id="KW-0243">Dynein</keyword>
<dbReference type="Gene3D" id="2.30.30.190">
    <property type="entry name" value="CAP Gly-rich-like domain"/>
    <property type="match status" value="1"/>
</dbReference>
<dbReference type="SUPFAM" id="SSF74924">
    <property type="entry name" value="Cap-Gly domain"/>
    <property type="match status" value="1"/>
</dbReference>
<organism evidence="12 13">
    <name type="scientific">Hypsibius exemplaris</name>
    <name type="common">Freshwater tardigrade</name>
    <dbReference type="NCBI Taxonomy" id="2072580"/>
    <lineage>
        <taxon>Eukaryota</taxon>
        <taxon>Metazoa</taxon>
        <taxon>Ecdysozoa</taxon>
        <taxon>Tardigrada</taxon>
        <taxon>Eutardigrada</taxon>
        <taxon>Parachela</taxon>
        <taxon>Hypsibioidea</taxon>
        <taxon>Hypsibiidae</taxon>
        <taxon>Hypsibius</taxon>
    </lineage>
</organism>
<dbReference type="PROSITE" id="PS00845">
    <property type="entry name" value="CAP_GLY_1"/>
    <property type="match status" value="1"/>
</dbReference>
<evidence type="ECO:0000256" key="3">
    <source>
        <dbReference type="ARBA" id="ARBA00016574"/>
    </source>
</evidence>
<dbReference type="Pfam" id="PF01302">
    <property type="entry name" value="CAP_GLY"/>
    <property type="match status" value="1"/>
</dbReference>
<evidence type="ECO:0000256" key="9">
    <source>
        <dbReference type="SAM" id="Coils"/>
    </source>
</evidence>
<dbReference type="Pfam" id="PF12455">
    <property type="entry name" value="Dynactin"/>
    <property type="match status" value="1"/>
</dbReference>
<dbReference type="InterPro" id="IPR000938">
    <property type="entry name" value="CAP-Gly_domain"/>
</dbReference>
<evidence type="ECO:0000256" key="1">
    <source>
        <dbReference type="ARBA" id="ARBA00004245"/>
    </source>
</evidence>
<keyword evidence="5" id="KW-0493">Microtubule</keyword>
<keyword evidence="8" id="KW-0206">Cytoskeleton</keyword>
<dbReference type="GO" id="GO:0005874">
    <property type="term" value="C:microtubule"/>
    <property type="evidence" value="ECO:0007669"/>
    <property type="project" value="UniProtKB-KW"/>
</dbReference>
<dbReference type="InterPro" id="IPR022157">
    <property type="entry name" value="Dynactin"/>
</dbReference>
<evidence type="ECO:0000256" key="8">
    <source>
        <dbReference type="ARBA" id="ARBA00023212"/>
    </source>
</evidence>
<protein>
    <recommendedName>
        <fullName evidence="3">Dynactin subunit 1</fullName>
    </recommendedName>
</protein>
<feature type="compositionally biased region" description="Basic and acidic residues" evidence="10">
    <location>
        <begin position="261"/>
        <end position="272"/>
    </location>
</feature>
<comment type="subcellular location">
    <subcellularLocation>
        <location evidence="1">Cytoplasm</location>
        <location evidence="1">Cytoskeleton</location>
    </subcellularLocation>
</comment>
<proteinExistence type="inferred from homology"/>
<evidence type="ECO:0000256" key="2">
    <source>
        <dbReference type="ARBA" id="ARBA00011010"/>
    </source>
</evidence>
<comment type="similarity">
    <text evidence="2">Belongs to the dynactin 150 kDa subunit family.</text>
</comment>
<reference evidence="13" key="1">
    <citation type="submission" date="2017-01" db="EMBL/GenBank/DDBJ databases">
        <title>Comparative genomics of anhydrobiosis in the tardigrade Hypsibius dujardini.</title>
        <authorList>
            <person name="Yoshida Y."/>
            <person name="Koutsovoulos G."/>
            <person name="Laetsch D."/>
            <person name="Stevens L."/>
            <person name="Kumar S."/>
            <person name="Horikawa D."/>
            <person name="Ishino K."/>
            <person name="Komine S."/>
            <person name="Tomita M."/>
            <person name="Blaxter M."/>
            <person name="Arakawa K."/>
        </authorList>
    </citation>
    <scope>NUCLEOTIDE SEQUENCE [LARGE SCALE GENOMIC DNA]</scope>
    <source>
        <strain evidence="13">Z151</strain>
    </source>
</reference>
<dbReference type="InterPro" id="IPR036859">
    <property type="entry name" value="CAP-Gly_dom_sf"/>
</dbReference>
<feature type="region of interest" description="Disordered" evidence="10">
    <location>
        <begin position="1109"/>
        <end position="1128"/>
    </location>
</feature>
<evidence type="ECO:0000259" key="11">
    <source>
        <dbReference type="PROSITE" id="PS50245"/>
    </source>
</evidence>
<dbReference type="EMBL" id="MTYJ01000037">
    <property type="protein sequence ID" value="OQV19618.1"/>
    <property type="molecule type" value="Genomic_DNA"/>
</dbReference>
<sequence length="1261" mass="140675">MTDPGPPDSREWKVGDHVFDAQGVPAVIAYVGEPAFATGKWVGLIFDHACGKNNGTVKDVKYFECKENHGRFVKENQVFATFDNDRRGSSATSLSGSTTSLHSIADSTKGDTTIPVTKKLARPSLGGIKPPSSLPPPGKGTAGAPRPSLGTSGLAKPGTSSGRPSIAPVQAKPKLGSVTESKLIPAKPVTETLIKPQLAPVSEFKVPDQKAPAAAGEGSQERPAPIPLSEPFRSPDKPKPADVTGAQVKAGGGEQVDDEAFPERRDSLKSEGDSVAATAVPPMKIQESAEHAKLRRDQEVEITKLRLHVEQLELNKAAISDSNRTLQKELDTVRRALQDAQDVGDSADEVAELRDSVEMLAIDKEMAEEQRDQLKAEVDDLRMKLEETTVELESLQHEVKAGGHGEASSNFRVNELQSLLEKSKEGLRILHGRLAEEKMSTQKLEKDFKTLTERNEDLTKKVDKLQAEREQTNEVLADLREQVDAALGSEEMVERLIEQKLDLEDRLRDAREEVDHYDEISSTNNEIIELNNQEIRQLREEGDMARSEVGQLKLRIQDLQQNLTDSTVTIHKFRDHTRQLQKENAGLREQLQQASASSSATAEAAPAAPVTIDFRLKLLDEKAIAERVSHRMLDIHGKMLEKKLGYVTLFMPDLYAANREEAFVQICVIPEQIGLKLGLIGEEIAQKFDLPAVVTPQTMEKLPVKRQDEVTYGLAFAFLLKVVELWDRDIDHAIRFASPDAFSVLNELEGQLQRQDESIQYYVDLLRQSRLDEVTSLEYLETSAAQLMAMVARLAALGCEQRTRMEKLKDVMDVFTAGARVVSAVSSGLKAGLKESGPEMTKWLVDFIRKSDEILDIARKIRRPLDTDNELRAVMLPDHVQSQLRTLVEGIQRVATLCFTWYRAVGHQSSLQVAEKGSLDGNSVKALLNAENDRGNFYKSVAASPQLSMLTALEEELGVLRQFSKEIEDGQWTRGASKAPEMPKHPLRLRAEMLKKSLADAEDLKSKIVAKDEEILEIRKNLRAKLEEVSELQLRRNLTEKKRDTASKTEDEKNFRLVSQNKELTDRLTKLQNDYDSESSHLRSQVELLESEKRQMEEKLKQTSKRFLSVDMSPGKPTGKTSSGAVGAGDQYVDGQVDVLRQVVASLRAEIVAVKCEQVRRDLEEKLPPLRPPATAKRDATAERVGKLRRQERALEMERVVMLAKTALDLTKPEEEREKLMRERKNFDAEFHLKMRKIQTEISELTGPGRNFFQDIVAAGQ</sequence>
<feature type="coiled-coil region" evidence="9">
    <location>
        <begin position="441"/>
        <end position="597"/>
    </location>
</feature>
<name>A0A1W0WWP2_HYPEX</name>
<dbReference type="PANTHER" id="PTHR18916">
    <property type="entry name" value="DYNACTIN 1-RELATED MICROTUBULE-BINDING"/>
    <property type="match status" value="1"/>
</dbReference>
<accession>A0A1W0WWP2</accession>
<feature type="coiled-coil region" evidence="9">
    <location>
        <begin position="1001"/>
        <end position="1106"/>
    </location>
</feature>
<feature type="compositionally biased region" description="Low complexity" evidence="10">
    <location>
        <begin position="89"/>
        <end position="103"/>
    </location>
</feature>
<evidence type="ECO:0000256" key="6">
    <source>
        <dbReference type="ARBA" id="ARBA00023017"/>
    </source>
</evidence>
<comment type="caution">
    <text evidence="12">The sequence shown here is derived from an EMBL/GenBank/DDBJ whole genome shotgun (WGS) entry which is preliminary data.</text>
</comment>
<feature type="region of interest" description="Disordered" evidence="10">
    <location>
        <begin position="204"/>
        <end position="279"/>
    </location>
</feature>